<organism evidence="1 2">
    <name type="scientific">Pseudomonas frederiksbergensis</name>
    <dbReference type="NCBI Taxonomy" id="104087"/>
    <lineage>
        <taxon>Bacteria</taxon>
        <taxon>Pseudomonadati</taxon>
        <taxon>Pseudomonadota</taxon>
        <taxon>Gammaproteobacteria</taxon>
        <taxon>Pseudomonadales</taxon>
        <taxon>Pseudomonadaceae</taxon>
        <taxon>Pseudomonas</taxon>
    </lineage>
</organism>
<gene>
    <name evidence="1" type="ORF">SAMN04490185_0063</name>
</gene>
<proteinExistence type="predicted"/>
<dbReference type="Proteomes" id="UP000183114">
    <property type="component" value="Unassembled WGS sequence"/>
</dbReference>
<evidence type="ECO:0000313" key="1">
    <source>
        <dbReference type="EMBL" id="SEB31091.1"/>
    </source>
</evidence>
<evidence type="ECO:0000313" key="2">
    <source>
        <dbReference type="Proteomes" id="UP000183114"/>
    </source>
</evidence>
<dbReference type="EMBL" id="FNTF01000001">
    <property type="protein sequence ID" value="SEB31091.1"/>
    <property type="molecule type" value="Genomic_DNA"/>
</dbReference>
<reference evidence="1 2" key="1">
    <citation type="submission" date="2016-10" db="EMBL/GenBank/DDBJ databases">
        <authorList>
            <person name="de Groot N.N."/>
        </authorList>
    </citation>
    <scope>NUCLEOTIDE SEQUENCE [LARGE SCALE GENOMIC DNA]</scope>
    <source>
        <strain evidence="1 2">BS3655</strain>
    </source>
</reference>
<sequence>MTIIRFHENPAEYAPTISFNHCGRMPWSARYDSEFSGFELIELFQFCEEEGHRQGINDANQNRIGSREQAPFHRDFMGGYPKSLWENAYWIGVQAHGDTTPAAIELEIQKVLSAPDTSRWLCDALNSALDRDSTDATNDAEYLCDLLTRRTNALSLASEANWGEE</sequence>
<accession>A0A1H4IAR0</accession>
<dbReference type="RefSeq" id="WP_011117391.1">
    <property type="nucleotide sequence ID" value="NZ_CP018320.1"/>
</dbReference>
<protein>
    <submittedName>
        <fullName evidence="1">Uncharacterized protein</fullName>
    </submittedName>
</protein>
<dbReference type="AlphaFoldDB" id="A0A1H4IAR0"/>
<name>A0A1H4IAR0_9PSED</name>